<proteinExistence type="predicted"/>
<dbReference type="KEGG" id="vg:22619642"/>
<name>A0A0A7KV98_9ABAC</name>
<dbReference type="OrthoDB" id="21689at10239"/>
<keyword evidence="2" id="KW-1185">Reference proteome</keyword>
<sequence length="124" mass="13618">MIQEKQAQTTSTTTTACVDLNVGEMFCCYTVRSVLIDEVSYCVSCAAALTDDLHRADVRFQHSTLNELASRRAPLYDGSYRCHECDALLVHIGDATQCTDCVDAVRALYCVAVNDGLINVVFTI</sequence>
<dbReference type="PROSITE" id="PS51257">
    <property type="entry name" value="PROKAR_LIPOPROTEIN"/>
    <property type="match status" value="1"/>
</dbReference>
<accession>A0A0A7KV98</accession>
<protein>
    <submittedName>
        <fullName evidence="1">Asb052</fullName>
    </submittedName>
</protein>
<evidence type="ECO:0000313" key="1">
    <source>
        <dbReference type="EMBL" id="AIZ48610.1"/>
    </source>
</evidence>
<evidence type="ECO:0000313" key="2">
    <source>
        <dbReference type="Proteomes" id="UP000202327"/>
    </source>
</evidence>
<dbReference type="GeneID" id="22619642"/>
<organism evidence="1 2">
    <name type="scientific">Agrotis segetum nucleopolyhedrovirus B</name>
    <dbReference type="NCBI Taxonomy" id="1580580"/>
    <lineage>
        <taxon>Viruses</taxon>
        <taxon>Viruses incertae sedis</taxon>
        <taxon>Naldaviricetes</taxon>
        <taxon>Lefavirales</taxon>
        <taxon>Baculoviridae</taxon>
        <taxon>Alphabaculovirus</taxon>
        <taxon>Alphabaculovirus alteragsegetum</taxon>
    </lineage>
</organism>
<dbReference type="Proteomes" id="UP000202327">
    <property type="component" value="Segment"/>
</dbReference>
<reference evidence="1 2" key="1">
    <citation type="journal article" date="2015" name="Virus Genes">
        <title>The genome sequence of Agrotis segetum nucleopolyhedrovirus B (AgseNPV-B) reveals a new baculovirus species within the Agrotis baculovirus complex.</title>
        <authorList>
            <person name="Wennmann J.T."/>
            <person name="Gueli Alletti G."/>
            <person name="Jehle J.A."/>
        </authorList>
    </citation>
    <scope>NUCLEOTIDE SEQUENCE [LARGE SCALE GENOMIC DNA]</scope>
    <source>
        <strain evidence="1">English</strain>
    </source>
</reference>
<dbReference type="EMBL" id="KM102981">
    <property type="protein sequence ID" value="AIZ48610.1"/>
    <property type="molecule type" value="Genomic_DNA"/>
</dbReference>
<dbReference type="RefSeq" id="YP_009112613.1">
    <property type="nucleotide sequence ID" value="NC_025960.1"/>
</dbReference>